<evidence type="ECO:0000256" key="2">
    <source>
        <dbReference type="ARBA" id="ARBA00022450"/>
    </source>
</evidence>
<protein>
    <submittedName>
        <fullName evidence="6">Amino acid adenylation domain-containing protein</fullName>
    </submittedName>
</protein>
<dbReference type="EMBL" id="JAAXOQ010000009">
    <property type="protein sequence ID" value="NKY18485.1"/>
    <property type="molecule type" value="Genomic_DNA"/>
</dbReference>
<dbReference type="InterPro" id="IPR025110">
    <property type="entry name" value="AMP-bd_C"/>
</dbReference>
<dbReference type="Pfam" id="PF02551">
    <property type="entry name" value="Acyl_CoA_thio"/>
    <property type="match status" value="1"/>
</dbReference>
<dbReference type="Gene3D" id="3.30.559.10">
    <property type="entry name" value="Chloramphenicol acetyltransferase-like domain"/>
    <property type="match status" value="3"/>
</dbReference>
<dbReference type="FunFam" id="3.30.300.30:FF:000010">
    <property type="entry name" value="Enterobactin synthetase component F"/>
    <property type="match status" value="2"/>
</dbReference>
<dbReference type="InterPro" id="IPR010071">
    <property type="entry name" value="AA_adenyl_dom"/>
</dbReference>
<dbReference type="SUPFAM" id="SSF56801">
    <property type="entry name" value="Acetyl-CoA synthetase-like"/>
    <property type="match status" value="2"/>
</dbReference>
<accession>A0A846X1T8</accession>
<dbReference type="InterPro" id="IPR045851">
    <property type="entry name" value="AMP-bd_C_sf"/>
</dbReference>
<feature type="region of interest" description="Disordered" evidence="4">
    <location>
        <begin position="1"/>
        <end position="56"/>
    </location>
</feature>
<gene>
    <name evidence="6" type="ORF">HF999_08890</name>
</gene>
<dbReference type="GO" id="GO:0044550">
    <property type="term" value="P:secondary metabolite biosynthetic process"/>
    <property type="evidence" value="ECO:0007669"/>
    <property type="project" value="TreeGrafter"/>
</dbReference>
<dbReference type="PROSITE" id="PS00455">
    <property type="entry name" value="AMP_BINDING"/>
    <property type="match status" value="2"/>
</dbReference>
<reference evidence="6 7" key="1">
    <citation type="submission" date="2020-04" db="EMBL/GenBank/DDBJ databases">
        <title>MicrobeNet Type strains.</title>
        <authorList>
            <person name="Nicholson A.C."/>
        </authorList>
    </citation>
    <scope>NUCLEOTIDE SEQUENCE [LARGE SCALE GENOMIC DNA]</scope>
    <source>
        <strain evidence="6 7">DSM 44113</strain>
    </source>
</reference>
<dbReference type="Pfam" id="PF00668">
    <property type="entry name" value="Condensation"/>
    <property type="match status" value="3"/>
</dbReference>
<dbReference type="InterPro" id="IPR000873">
    <property type="entry name" value="AMP-dep_synth/lig_dom"/>
</dbReference>
<dbReference type="SUPFAM" id="SSF54637">
    <property type="entry name" value="Thioesterase/thiol ester dehydrase-isomerase"/>
    <property type="match status" value="2"/>
</dbReference>
<dbReference type="GO" id="GO:0005737">
    <property type="term" value="C:cytoplasm"/>
    <property type="evidence" value="ECO:0007669"/>
    <property type="project" value="TreeGrafter"/>
</dbReference>
<dbReference type="CDD" id="cd05930">
    <property type="entry name" value="A_NRPS"/>
    <property type="match status" value="2"/>
</dbReference>
<dbReference type="NCBIfam" id="TIGR01733">
    <property type="entry name" value="AA-adenyl-dom"/>
    <property type="match status" value="2"/>
</dbReference>
<keyword evidence="2" id="KW-0596">Phosphopantetheine</keyword>
<dbReference type="InterPro" id="IPR029069">
    <property type="entry name" value="HotDog_dom_sf"/>
</dbReference>
<dbReference type="Gene3D" id="2.40.160.210">
    <property type="entry name" value="Acyl-CoA thioesterase, double hotdog domain"/>
    <property type="match status" value="1"/>
</dbReference>
<dbReference type="PROSITE" id="PS00012">
    <property type="entry name" value="PHOSPHOPANTETHEINE"/>
    <property type="match status" value="1"/>
</dbReference>
<sequence>MPRPRRDHVDRPAPALTPGGSAPVTRADLDAPHDAGPTEPDRTPDRRGPAAATDSPEALLPLTAAQLGIWNAQRLEPDSPFYVVGDVIEIGGGPAIDGAALRRAIADTVDEADSLRVRIRETADGPRQWISTEPTPLPEVLDLRGESDPHAAAEAAVTAERARIAARCRAMTDRPLFAHRVLVLAEDEVWYTQLGHHLVFDGYSAAMLSRRVAARYTAAVDGTPLRPSPFGSFAELIADDAQYRAGEQHDADRAYWRDRLTPLPDIPPRGEVDGAAAGTLSARGIVDAATRERLAEVAGESGTTWGEAMIACYAAFLQRSTGVSDVVFALPLMCRTGSVALRTPAMAVNVLPLRVRVDAGDTLPELSARVAEAMREMRTHQRYRGEDLPRDLGAPGAGAILHGRGINLKAFDLTLTFGGASGVMRNVAGGPPEDYGLSVIPAGDDLLLGFEVDSRAADQDRVDRRMAAMLALIEGLTADDRPAVGQVPLRGAAESAALLHAWHTPDDAPLPSAIDALAALDPAAPALVAGTERLTAGDLTARVHRLARLLRARGVGADDVVAIALPRSADLIVALLAVLDAGAAYVCLDLAHPDARLRDLVADARPALVLTDSAHAGEPWRGDVPVLDLDGAAAELSTLSADPLVPRELSAPRHPDHLAYVIYTSGSTGRPKGVLGRVGGLASLLRHHRRTLQPHAARQEPQGRLRTAHTESPLPAQGVARQERLRTAHTYSFSFDASLDQLLWLLDGHELHLYDTGISRDAEALAAAYAADRIDVVDTTPSMVQPLLDAGLLTSAHPPALLLLGGEATPPALWRTVAASGVPALNLYGPTEAAVDATAAPITGTAPTIGRAVAGTTAMVLDGALEPVPEGETGELYLAGPHLARGYLGMPGTTAERFVANPHGEPGSRMYRTGDRVRWSAAQGLEFLGRSDDQVKIRGYRIELGEAETALADVPGVTAAAVIVRSDGGRPRLVGYVTGAVDADAVRADLADRLPEHLVPSAVVVLDELPVTINGKLDRAALPAPQVRSEGRAPRTDAERTMVAVVAAALGLESVSIDDDLFSIGGDSISAITVCSALRAEGLEIRPREFLSGRTFAALAAAAQRTSDAVVAPPDEPLGEVPPPPIVRSLLAAAPDLDVIAGYAQWTALRVPAGLSETALAAAFDETLRVHDALRLQIGDDGVLVVPPVPASGSGEPPVLTVSDGAADPRSVAERLGARLDPRVGRMLVAELIRTGGDEDRLVIVAHHLVVDGVSWRILVPDLEAAYAGATIAPAATSWRSHALALAGTPPRPAETALWEAADAAVFRLGDRPLDPHLDTVATARISHTGTAAATTALLDDLAAAFRAGVDDVLLAALALTVAAWSRGARGAVPTAATVTVEGHGREPLTPGADLARTVGWFTTEFPLRLPLDAVADGSAGGDPSAGDLADALRGGSAAGRLLRAVKECKRAIPDGGIGHGLLPSTGAVPDATAGGAQNSAPDLVLNYLGRFADAPHAGWRLPEEEPFGLLDPSAKALEQVLAINCFRVGDGLRTEWTAASRAVSEGTVERLQELWARSLDGLAAYARSLGGRRGALTPSDVPLVRIPQAELDVLQADRAIADVLPATPLQVGLAYQTMLAADGDADAYVVQAATHLSGTVDPDRMRRAAEELLRRTPALRAYLAQIEGRDADDQVVQVVPTETAPEFRFIDLRSAPERFESEALVERTRPFDPAEPPLIRFLLCRTGGEEYRLAITNHHSLLDGWSMPIVGRTLLALYAELGGGPVAPAAEPLGEYFRWLAGRDAEEARTAWRSELEGLDAGTHLVPARPAGPAQAAERVYTDLGADLTRRVEALARAQGATLTSVLHTAWGVLLGRLTGRRDVTFGCPVSGRPPEVDGVGRMVGQLGNTIVVRVGFTPATPAATVIADVHARSLAVADHHHVGLTEITRLAGVGELFDTMVVTENFPMSDRHTESITAELDLTGVDIADATHYPLTLIVLPGETIRIGFGYRPELLDESVVRGYARWLTRLLESLVAAPDLPVGRLRHLPGDEERRVLDLGRVPSSHRRGPILDELAARTAETPDAEALVCRDRSLTFAELRGAVNTAARELIRRGVAPQDTVAVFAERDVEMTIALLAILTAGAVYLPLDPAHPAGRLQYMLDDAAPALVVTTGSVEIPAELAAERPVWHLAYEAGTVDPGDPAAARSRLTPDALAYVIYTSGTTGRPKGVAVPLRGLPDLISLQEEVVGMRRGERYLQFASTGFDVAVWQMLGPLLSGGTSVIAPDEVRLPGDELLDYIAEHRVTGVNLLPSFLAAMPDDRAVPDDVFFVVGAERLDPALARRWGEGRTALFNAYGPTEVTVNAVTWRYDPSDPGPLPIGRPDPDVDAYVLDDALLPVGVGVVGELYLAGTSVARGYLGRPDLTASAFTANPFGPSGSRMYRTGDRVCWREDGNLVFLGRVDHQVKIRGLRVELGEIETVLAQQDSVRAAAVLVRDDDATGKQRLVAYLVPSDGAVPDPDAIRAAAAQRLPDHMVPTAYVVLDRFPLGATGKLDRDALPAPAAASGGADRTPSTDAERALLPIFRDLLGDDTGMDDDFTDRGGDSLLSLQVVSRARRRGWTLSPRDVLEGRSVAGIARRAVPAARETGIEVSDFEDLLAVLHLADGEAPGVFFGRHPAKVGVHTFGGQILAQAIVAAGRTVDGLPLHAAHTHFVELGSVTADLVYRVVALRDTPSAANRQVTVEQDGRVVAVMTLAYQADAPDPLTHADPAPRVAPPESLPRIQESFAGRERELHALVDASHPIDMRFASDPVWVRRETETREGGNRVWMRADGALPDDQVVHDAALAWASDITVQDPIVMRHGLSWGYDRVAAATLNQSLWFHRPVRFDAFHLFATDSPVARRGRGLSTGHFYTRSGELVATVTQEAAVRRTHA</sequence>
<keyword evidence="7" id="KW-1185">Reference proteome</keyword>
<dbReference type="Pfam" id="PF13622">
    <property type="entry name" value="4HBT_3"/>
    <property type="match status" value="1"/>
</dbReference>
<dbReference type="InterPro" id="IPR020806">
    <property type="entry name" value="PKS_PP-bd"/>
</dbReference>
<evidence type="ECO:0000313" key="7">
    <source>
        <dbReference type="Proteomes" id="UP000582646"/>
    </source>
</evidence>
<dbReference type="InterPro" id="IPR006162">
    <property type="entry name" value="Ppantetheine_attach_site"/>
</dbReference>
<dbReference type="PROSITE" id="PS50075">
    <property type="entry name" value="CARRIER"/>
    <property type="match status" value="2"/>
</dbReference>
<dbReference type="InterPro" id="IPR001242">
    <property type="entry name" value="Condensation_dom"/>
</dbReference>
<evidence type="ECO:0000256" key="4">
    <source>
        <dbReference type="SAM" id="MobiDB-lite"/>
    </source>
</evidence>
<dbReference type="FunFam" id="3.40.50.980:FF:000001">
    <property type="entry name" value="Non-ribosomal peptide synthetase"/>
    <property type="match status" value="2"/>
</dbReference>
<dbReference type="CDD" id="cd03445">
    <property type="entry name" value="Thioesterase_II_repeat2"/>
    <property type="match status" value="1"/>
</dbReference>
<dbReference type="Pfam" id="PF13193">
    <property type="entry name" value="AMP-binding_C"/>
    <property type="match status" value="2"/>
</dbReference>
<dbReference type="InterPro" id="IPR049449">
    <property type="entry name" value="TesB_ACOT8-like_N"/>
</dbReference>
<feature type="domain" description="Carrier" evidence="5">
    <location>
        <begin position="2555"/>
        <end position="2628"/>
    </location>
</feature>
<dbReference type="InterPro" id="IPR025652">
    <property type="entry name" value="TesB_C"/>
</dbReference>
<evidence type="ECO:0000259" key="5">
    <source>
        <dbReference type="PROSITE" id="PS50075"/>
    </source>
</evidence>
<feature type="compositionally biased region" description="Basic and acidic residues" evidence="4">
    <location>
        <begin position="39"/>
        <end position="48"/>
    </location>
</feature>
<dbReference type="UniPathway" id="UPA00011"/>
<organism evidence="6 7">
    <name type="scientific">Tsukamurella spumae</name>
    <dbReference type="NCBI Taxonomy" id="44753"/>
    <lineage>
        <taxon>Bacteria</taxon>
        <taxon>Bacillati</taxon>
        <taxon>Actinomycetota</taxon>
        <taxon>Actinomycetes</taxon>
        <taxon>Mycobacteriales</taxon>
        <taxon>Tsukamurellaceae</taxon>
        <taxon>Tsukamurella</taxon>
    </lineage>
</organism>
<dbReference type="GO" id="GO:0003824">
    <property type="term" value="F:catalytic activity"/>
    <property type="evidence" value="ECO:0007669"/>
    <property type="project" value="InterPro"/>
</dbReference>
<dbReference type="Gene3D" id="3.40.50.980">
    <property type="match status" value="4"/>
</dbReference>
<dbReference type="InterPro" id="IPR042171">
    <property type="entry name" value="Acyl-CoA_hotdog"/>
</dbReference>
<comment type="caution">
    <text evidence="6">The sequence shown here is derived from an EMBL/GenBank/DDBJ whole genome shotgun (WGS) entry which is preliminary data.</text>
</comment>
<proteinExistence type="predicted"/>
<keyword evidence="3" id="KW-0597">Phosphoprotein</keyword>
<comment type="cofactor">
    <cofactor evidence="1">
        <name>pantetheine 4'-phosphate</name>
        <dbReference type="ChEBI" id="CHEBI:47942"/>
    </cofactor>
</comment>
<evidence type="ECO:0000256" key="1">
    <source>
        <dbReference type="ARBA" id="ARBA00001957"/>
    </source>
</evidence>
<dbReference type="SMART" id="SM00823">
    <property type="entry name" value="PKS_PP"/>
    <property type="match status" value="2"/>
</dbReference>
<dbReference type="InterPro" id="IPR023213">
    <property type="entry name" value="CAT-like_dom_sf"/>
</dbReference>
<dbReference type="SUPFAM" id="SSF52777">
    <property type="entry name" value="CoA-dependent acyltransferases"/>
    <property type="match status" value="6"/>
</dbReference>
<name>A0A846X1T8_9ACTN</name>
<dbReference type="GO" id="GO:0008610">
    <property type="term" value="P:lipid biosynthetic process"/>
    <property type="evidence" value="ECO:0007669"/>
    <property type="project" value="UniProtKB-ARBA"/>
</dbReference>
<dbReference type="GO" id="GO:0031177">
    <property type="term" value="F:phosphopantetheine binding"/>
    <property type="evidence" value="ECO:0007669"/>
    <property type="project" value="InterPro"/>
</dbReference>
<dbReference type="PANTHER" id="PTHR45527">
    <property type="entry name" value="NONRIBOSOMAL PEPTIDE SYNTHETASE"/>
    <property type="match status" value="1"/>
</dbReference>
<dbReference type="Gene3D" id="3.30.300.30">
    <property type="match status" value="2"/>
</dbReference>
<dbReference type="CDD" id="cd03444">
    <property type="entry name" value="Thioesterase_II_repeat1"/>
    <property type="match status" value="1"/>
</dbReference>
<dbReference type="Gene3D" id="1.10.1200.10">
    <property type="entry name" value="ACP-like"/>
    <property type="match status" value="2"/>
</dbReference>
<dbReference type="Proteomes" id="UP000582646">
    <property type="component" value="Unassembled WGS sequence"/>
</dbReference>
<dbReference type="GO" id="GO:0043041">
    <property type="term" value="P:amino acid activation for nonribosomal peptide biosynthetic process"/>
    <property type="evidence" value="ECO:0007669"/>
    <property type="project" value="TreeGrafter"/>
</dbReference>
<feature type="domain" description="Carrier" evidence="5">
    <location>
        <begin position="1033"/>
        <end position="1107"/>
    </location>
</feature>
<dbReference type="PANTHER" id="PTHR45527:SF1">
    <property type="entry name" value="FATTY ACID SYNTHASE"/>
    <property type="match status" value="1"/>
</dbReference>
<feature type="region of interest" description="Disordered" evidence="4">
    <location>
        <begin position="693"/>
        <end position="713"/>
    </location>
</feature>
<dbReference type="SUPFAM" id="SSF47336">
    <property type="entry name" value="ACP-like"/>
    <property type="match status" value="2"/>
</dbReference>
<dbReference type="InterPro" id="IPR009081">
    <property type="entry name" value="PP-bd_ACP"/>
</dbReference>
<evidence type="ECO:0000313" key="6">
    <source>
        <dbReference type="EMBL" id="NKY18485.1"/>
    </source>
</evidence>
<dbReference type="InterPro" id="IPR036736">
    <property type="entry name" value="ACP-like_sf"/>
</dbReference>
<evidence type="ECO:0000256" key="3">
    <source>
        <dbReference type="ARBA" id="ARBA00022553"/>
    </source>
</evidence>
<dbReference type="InterPro" id="IPR020845">
    <property type="entry name" value="AMP-binding_CS"/>
</dbReference>
<dbReference type="Gene3D" id="3.30.559.30">
    <property type="entry name" value="Nonribosomal peptide synthetase, condensation domain"/>
    <property type="match status" value="3"/>
</dbReference>
<dbReference type="Pfam" id="PF00550">
    <property type="entry name" value="PP-binding"/>
    <property type="match status" value="2"/>
</dbReference>
<dbReference type="Gene3D" id="2.30.38.10">
    <property type="entry name" value="Luciferase, Domain 3"/>
    <property type="match status" value="2"/>
</dbReference>
<dbReference type="Pfam" id="PF00501">
    <property type="entry name" value="AMP-binding"/>
    <property type="match status" value="2"/>
</dbReference>